<keyword evidence="9" id="KW-1185">Reference proteome</keyword>
<evidence type="ECO:0000256" key="2">
    <source>
        <dbReference type="ARBA" id="ARBA00022475"/>
    </source>
</evidence>
<feature type="chain" id="PRO_5039100916" evidence="7">
    <location>
        <begin position="25"/>
        <end position="255"/>
    </location>
</feature>
<feature type="transmembrane region" description="Helical" evidence="6">
    <location>
        <begin position="153"/>
        <end position="176"/>
    </location>
</feature>
<evidence type="ECO:0000313" key="8">
    <source>
        <dbReference type="EMBL" id="MSS89583.1"/>
    </source>
</evidence>
<name>A0A6N7WFT9_9FIRM</name>
<proteinExistence type="predicted"/>
<dbReference type="GO" id="GO:0015081">
    <property type="term" value="F:sodium ion transmembrane transporter activity"/>
    <property type="evidence" value="ECO:0007669"/>
    <property type="project" value="InterPro"/>
</dbReference>
<evidence type="ECO:0000256" key="1">
    <source>
        <dbReference type="ARBA" id="ARBA00004236"/>
    </source>
</evidence>
<gene>
    <name evidence="8" type="ORF">FYJ45_15215</name>
</gene>
<dbReference type="NCBIfam" id="TIGR01195">
    <property type="entry name" value="oadG_fam"/>
    <property type="match status" value="1"/>
</dbReference>
<evidence type="ECO:0000256" key="6">
    <source>
        <dbReference type="SAM" id="Phobius"/>
    </source>
</evidence>
<dbReference type="GO" id="GO:0036376">
    <property type="term" value="P:sodium ion export across plasma membrane"/>
    <property type="evidence" value="ECO:0007669"/>
    <property type="project" value="InterPro"/>
</dbReference>
<evidence type="ECO:0000256" key="4">
    <source>
        <dbReference type="ARBA" id="ARBA00022989"/>
    </source>
</evidence>
<evidence type="ECO:0000313" key="9">
    <source>
        <dbReference type="Proteomes" id="UP000436047"/>
    </source>
</evidence>
<keyword evidence="4 6" id="KW-1133">Transmembrane helix</keyword>
<evidence type="ECO:0000256" key="7">
    <source>
        <dbReference type="SAM" id="SignalP"/>
    </source>
</evidence>
<organism evidence="8 9">
    <name type="scientific">Eisenbergiella porci</name>
    <dbReference type="NCBI Taxonomy" id="2652274"/>
    <lineage>
        <taxon>Bacteria</taxon>
        <taxon>Bacillati</taxon>
        <taxon>Bacillota</taxon>
        <taxon>Clostridia</taxon>
        <taxon>Lachnospirales</taxon>
        <taxon>Lachnospiraceae</taxon>
        <taxon>Eisenbergiella</taxon>
    </lineage>
</organism>
<dbReference type="Proteomes" id="UP000436047">
    <property type="component" value="Unassembled WGS sequence"/>
</dbReference>
<keyword evidence="3 6" id="KW-0812">Transmembrane</keyword>
<feature type="signal peptide" evidence="7">
    <location>
        <begin position="1"/>
        <end position="24"/>
    </location>
</feature>
<dbReference type="InterPro" id="IPR005899">
    <property type="entry name" value="Na_pump_deCOase"/>
</dbReference>
<dbReference type="PROSITE" id="PS51257">
    <property type="entry name" value="PROKAR_LIPOPROTEIN"/>
    <property type="match status" value="1"/>
</dbReference>
<dbReference type="GO" id="GO:0005886">
    <property type="term" value="C:plasma membrane"/>
    <property type="evidence" value="ECO:0007669"/>
    <property type="project" value="UniProtKB-SubCell"/>
</dbReference>
<dbReference type="EMBL" id="VUMI01000024">
    <property type="protein sequence ID" value="MSS89583.1"/>
    <property type="molecule type" value="Genomic_DNA"/>
</dbReference>
<accession>A0A6N7WFT9</accession>
<sequence>MILNMKKRLLVLGMAIICIFGMTACGKAADESAANALGITEEGAINYADQVLDSVRTIVEQEMQDQYANDAVVSAALTSWSSAMEDIGEFKSITDHEVIVDKDGATIHVMVEGTDHDAVVEILLDDQLTLTGITTNVKYSMGELMEKAALNTILGMGTVFVVLVLISLIISCFVVIPKIQDAFTGKKNKETAEPVSVPAAPAPVAAAAVEEDLTDDYELVAVIAAAIAASEGAASTDGFVVRSIRRANTSKWKAN</sequence>
<keyword evidence="7" id="KW-0732">Signal</keyword>
<evidence type="ECO:0000256" key="5">
    <source>
        <dbReference type="ARBA" id="ARBA00023136"/>
    </source>
</evidence>
<dbReference type="AlphaFoldDB" id="A0A6N7WFT9"/>
<dbReference type="Pfam" id="PF04277">
    <property type="entry name" value="OAD_gamma"/>
    <property type="match status" value="1"/>
</dbReference>
<comment type="subcellular location">
    <subcellularLocation>
        <location evidence="1">Cell membrane</location>
    </subcellularLocation>
</comment>
<comment type="caution">
    <text evidence="8">The sequence shown here is derived from an EMBL/GenBank/DDBJ whole genome shotgun (WGS) entry which is preliminary data.</text>
</comment>
<evidence type="ECO:0000256" key="3">
    <source>
        <dbReference type="ARBA" id="ARBA00022692"/>
    </source>
</evidence>
<keyword evidence="2" id="KW-1003">Cell membrane</keyword>
<protein>
    <submittedName>
        <fullName evidence="8">Sodium pump decarboxylase subunit gamma</fullName>
    </submittedName>
</protein>
<reference evidence="8 9" key="1">
    <citation type="submission" date="2019-08" db="EMBL/GenBank/DDBJ databases">
        <title>In-depth cultivation of the pig gut microbiome towards novel bacterial diversity and tailored functional studies.</title>
        <authorList>
            <person name="Wylensek D."/>
            <person name="Hitch T.C.A."/>
            <person name="Clavel T."/>
        </authorList>
    </citation>
    <scope>NUCLEOTIDE SEQUENCE [LARGE SCALE GENOMIC DNA]</scope>
    <source>
        <strain evidence="8 9">WCA-389-WT-23B</strain>
    </source>
</reference>
<keyword evidence="5 6" id="KW-0472">Membrane</keyword>